<sequence length="706" mass="75977">MQNASKSKTSLGSGMRADSRLEAHRSTTSLLSTLKLEDPEQSTSVHAKSSESTERLASVQDAEADSTPEKAEGGTKSRRKSFTKYFRHRRSSSADLLSKLKGNGSRLSLGTKRTPSGEELPTIGSEYPEQLDHIGEDTPLQNGLGNGEEELQQDKAREDPENWGPPTTLLAELQVRKAHQKTRNRTAATAFPNGMHSTLLQLDAVAQIEKKKRQGQRVALAWEDAGAVEAANHDDEDVPLGMLFANRKGLVNEIDNRSRPLGLMEKRELEDNEPLSRRRNRLRGGDTGPVRGPSPSKNQSTHNLAMPNASEIHLGGASPQPAGTPSAETPEDAEQRPASEAFALDLLNNLGIKPADDKPPAAEPPKPQPTPDSENETLGQRRARLQAEARSRQASGNTIASAVPPPLVGADVPSQARPALKTTKSMADLLASHPVGGLADGARKVSNDQLLNSMPVTGGLLAKSQLRQDAKRRNLLESNRRSSTYGLGRPLVEVRGPADTYAALKGGPFMGGVYNTGAGVGASATAASTPGMMMGGGDGAEMGGYFPKQQQQQHHHQRAQSYNFGTGMGAHMSQSNPSLMMNGMGTPMSMRGLPPGNYAYGGQMAYQQPTMNGMNMGLPQMQMYDPMAMNAMQMQMQMNGMGMGMQSGMHSNGIGGAGMRMQNGVGMNGMSMPMPMQMQATPGFMEEQPMEPKRRELIDRWRQSIQ</sequence>
<dbReference type="Proteomes" id="UP001186974">
    <property type="component" value="Unassembled WGS sequence"/>
</dbReference>
<comment type="caution">
    <text evidence="1">The sequence shown here is derived from an EMBL/GenBank/DDBJ whole genome shotgun (WGS) entry which is preliminary data.</text>
</comment>
<evidence type="ECO:0000313" key="1">
    <source>
        <dbReference type="EMBL" id="KAK3061367.1"/>
    </source>
</evidence>
<gene>
    <name evidence="1" type="ORF">LTS18_006419</name>
</gene>
<name>A0ACC3D408_9PEZI</name>
<organism evidence="1 2">
    <name type="scientific">Coniosporium uncinatum</name>
    <dbReference type="NCBI Taxonomy" id="93489"/>
    <lineage>
        <taxon>Eukaryota</taxon>
        <taxon>Fungi</taxon>
        <taxon>Dikarya</taxon>
        <taxon>Ascomycota</taxon>
        <taxon>Pezizomycotina</taxon>
        <taxon>Dothideomycetes</taxon>
        <taxon>Dothideomycetes incertae sedis</taxon>
        <taxon>Coniosporium</taxon>
    </lineage>
</organism>
<evidence type="ECO:0000313" key="2">
    <source>
        <dbReference type="Proteomes" id="UP001186974"/>
    </source>
</evidence>
<dbReference type="EMBL" id="JAWDJW010007885">
    <property type="protein sequence ID" value="KAK3061367.1"/>
    <property type="molecule type" value="Genomic_DNA"/>
</dbReference>
<proteinExistence type="predicted"/>
<keyword evidence="2" id="KW-1185">Reference proteome</keyword>
<accession>A0ACC3D408</accession>
<reference evidence="1" key="1">
    <citation type="submission" date="2024-09" db="EMBL/GenBank/DDBJ databases">
        <title>Black Yeasts Isolated from many extreme environments.</title>
        <authorList>
            <person name="Coleine C."/>
            <person name="Stajich J.E."/>
            <person name="Selbmann L."/>
        </authorList>
    </citation>
    <scope>NUCLEOTIDE SEQUENCE</scope>
    <source>
        <strain evidence="1">CCFEE 5737</strain>
    </source>
</reference>
<protein>
    <submittedName>
        <fullName evidence="1">Uncharacterized protein</fullName>
    </submittedName>
</protein>